<evidence type="ECO:0000259" key="2">
    <source>
        <dbReference type="Pfam" id="PF06974"/>
    </source>
</evidence>
<evidence type="ECO:0000313" key="4">
    <source>
        <dbReference type="Proteomes" id="UP001224775"/>
    </source>
</evidence>
<gene>
    <name evidence="3" type="ORF">QTG54_005327</name>
</gene>
<accession>A0AAD9DFC2</accession>
<dbReference type="GO" id="GO:0019432">
    <property type="term" value="P:triglyceride biosynthetic process"/>
    <property type="evidence" value="ECO:0007669"/>
    <property type="project" value="TreeGrafter"/>
</dbReference>
<dbReference type="PANTHER" id="PTHR31650">
    <property type="entry name" value="O-ACYLTRANSFERASE (WSD1-LIKE) FAMILY PROTEIN"/>
    <property type="match status" value="1"/>
</dbReference>
<dbReference type="AlphaFoldDB" id="A0AAD9DFC2"/>
<keyword evidence="3" id="KW-0808">Transferase</keyword>
<name>A0AAD9DFC2_9STRA</name>
<keyword evidence="1" id="KW-0812">Transmembrane</keyword>
<protein>
    <submittedName>
        <fullName evidence="3">Diacylglycerol O-acyltransferase</fullName>
        <ecNumber evidence="3">2.3.1.20</ecNumber>
    </submittedName>
</protein>
<dbReference type="PANTHER" id="PTHR31650:SF1">
    <property type="entry name" value="WAX ESTER SYNTHASE_DIACYLGLYCEROL ACYLTRANSFERASE 4-RELATED"/>
    <property type="match status" value="1"/>
</dbReference>
<feature type="transmembrane region" description="Helical" evidence="1">
    <location>
        <begin position="251"/>
        <end position="275"/>
    </location>
</feature>
<evidence type="ECO:0000256" key="1">
    <source>
        <dbReference type="SAM" id="Phobius"/>
    </source>
</evidence>
<dbReference type="Pfam" id="PF06974">
    <property type="entry name" value="WS_DGAT_C"/>
    <property type="match status" value="1"/>
</dbReference>
<feature type="domain" description="O-acyltransferase WSD1 C-terminal" evidence="2">
    <location>
        <begin position="371"/>
        <end position="452"/>
    </location>
</feature>
<proteinExistence type="predicted"/>
<organism evidence="3 4">
    <name type="scientific">Skeletonema marinoi</name>
    <dbReference type="NCBI Taxonomy" id="267567"/>
    <lineage>
        <taxon>Eukaryota</taxon>
        <taxon>Sar</taxon>
        <taxon>Stramenopiles</taxon>
        <taxon>Ochrophyta</taxon>
        <taxon>Bacillariophyta</taxon>
        <taxon>Coscinodiscophyceae</taxon>
        <taxon>Thalassiosirophycidae</taxon>
        <taxon>Thalassiosirales</taxon>
        <taxon>Skeletonemataceae</taxon>
        <taxon>Skeletonema</taxon>
        <taxon>Skeletonema marinoi-dohrnii complex</taxon>
    </lineage>
</organism>
<reference evidence="3" key="1">
    <citation type="submission" date="2023-06" db="EMBL/GenBank/DDBJ databases">
        <title>Survivors Of The Sea: Transcriptome response of Skeletonema marinoi to long-term dormancy.</title>
        <authorList>
            <person name="Pinder M.I.M."/>
            <person name="Kourtchenko O."/>
            <person name="Robertson E.K."/>
            <person name="Larsson T."/>
            <person name="Maumus F."/>
            <person name="Osuna-Cruz C.M."/>
            <person name="Vancaester E."/>
            <person name="Stenow R."/>
            <person name="Vandepoele K."/>
            <person name="Ploug H."/>
            <person name="Bruchert V."/>
            <person name="Godhe A."/>
            <person name="Topel M."/>
        </authorList>
    </citation>
    <scope>NUCLEOTIDE SEQUENCE</scope>
    <source>
        <strain evidence="3">R05AC</strain>
    </source>
</reference>
<dbReference type="GO" id="GO:0005886">
    <property type="term" value="C:plasma membrane"/>
    <property type="evidence" value="ECO:0007669"/>
    <property type="project" value="TreeGrafter"/>
</dbReference>
<keyword evidence="3" id="KW-0012">Acyltransferase</keyword>
<dbReference type="Proteomes" id="UP001224775">
    <property type="component" value="Unassembled WGS sequence"/>
</dbReference>
<comment type="caution">
    <text evidence="3">The sequence shown here is derived from an EMBL/GenBank/DDBJ whole genome shotgun (WGS) entry which is preliminary data.</text>
</comment>
<keyword evidence="4" id="KW-1185">Reference proteome</keyword>
<dbReference type="EC" id="2.3.1.20" evidence="3"/>
<sequence length="460" mass="51629">MNWLGLQEEYAISIPQILGFTIAVLILRHATSLLPWSLKKPESSPQRAQHTKVLRKQMTPIGKFALASQTENRQSIITFFIALSNKIGHQPMGITDFERLWESRIMSEKRHERFDCCVSSAGGYFEKLDKLFHDYASEPTHPDDIQETKERIIDFLTRPIDVHDKLWQVELSHGLLGASGAILHSDELKAKGHNTETLALFRNHHCLCDGVSLSAAVADLSNESEELRDKILYNIETHKQRILRTSFIRRALSFIVGSLTYYVFGSIVALTLQAWNMIVSSNPFEEFMKRGSCAERSVSWKYLASVEDAKRVTKSIKKGAKLNDLFVACLTSAIERQYECLGRNKRNTTSVNLIVTTHLSGGIILPGESIGNKIGAFAVTTPFKSKAGSSIKRLRTISKALQLMKRTPAPQISYLITSFISNYLPKCVAQYALVKANCHSVATISNVHGFPEQYIGQEIL</sequence>
<feature type="transmembrane region" description="Helical" evidence="1">
    <location>
        <begin position="12"/>
        <end position="30"/>
    </location>
</feature>
<dbReference type="InterPro" id="IPR009721">
    <property type="entry name" value="O-acyltransferase_WSD1_C"/>
</dbReference>
<dbReference type="EMBL" id="JATAAI010000008">
    <property type="protein sequence ID" value="KAK1743730.1"/>
    <property type="molecule type" value="Genomic_DNA"/>
</dbReference>
<dbReference type="InterPro" id="IPR045034">
    <property type="entry name" value="O-acyltransferase_WSD1-like"/>
</dbReference>
<dbReference type="GO" id="GO:0004144">
    <property type="term" value="F:diacylglycerol O-acyltransferase activity"/>
    <property type="evidence" value="ECO:0007669"/>
    <property type="project" value="UniProtKB-EC"/>
</dbReference>
<keyword evidence="1" id="KW-1133">Transmembrane helix</keyword>
<evidence type="ECO:0000313" key="3">
    <source>
        <dbReference type="EMBL" id="KAK1743730.1"/>
    </source>
</evidence>
<keyword evidence="1" id="KW-0472">Membrane</keyword>